<evidence type="ECO:0000256" key="1">
    <source>
        <dbReference type="ARBA" id="ARBA00009013"/>
    </source>
</evidence>
<protein>
    <recommendedName>
        <fullName evidence="2">Anti-sigma factor antagonist</fullName>
    </recommendedName>
</protein>
<name>A0A1C5JM84_9ACTN</name>
<dbReference type="InterPro" id="IPR036513">
    <property type="entry name" value="STAS_dom_sf"/>
</dbReference>
<comment type="similarity">
    <text evidence="1 2">Belongs to the anti-sigma-factor antagonist family.</text>
</comment>
<evidence type="ECO:0000256" key="2">
    <source>
        <dbReference type="RuleBase" id="RU003749"/>
    </source>
</evidence>
<keyword evidence="5" id="KW-1185">Reference proteome</keyword>
<dbReference type="PROSITE" id="PS50801">
    <property type="entry name" value="STAS"/>
    <property type="match status" value="1"/>
</dbReference>
<dbReference type="GO" id="GO:0043856">
    <property type="term" value="F:anti-sigma factor antagonist activity"/>
    <property type="evidence" value="ECO:0007669"/>
    <property type="project" value="InterPro"/>
</dbReference>
<sequence>MRAQDAERRQVVLRPAGEIDMSTADALERELLDAVRSADVDEVLVDLAGVAFLDSSGVRVLVHGAVVARERAVTLRAARPQPVVARVLRITSVDALLGLTDGGAEDHADHGLPAPD</sequence>
<proteinExistence type="inferred from homology"/>
<dbReference type="InterPro" id="IPR002645">
    <property type="entry name" value="STAS_dom"/>
</dbReference>
<feature type="domain" description="STAS" evidence="3">
    <location>
        <begin position="11"/>
        <end position="98"/>
    </location>
</feature>
<reference evidence="4 5" key="1">
    <citation type="submission" date="2016-06" db="EMBL/GenBank/DDBJ databases">
        <authorList>
            <person name="Kjaerup R.B."/>
            <person name="Dalgaard T.S."/>
            <person name="Juul-Madsen H.R."/>
        </authorList>
    </citation>
    <scope>NUCLEOTIDE SEQUENCE [LARGE SCALE GENOMIC DNA]</scope>
    <source>
        <strain evidence="4 5">DSM 43904</strain>
    </source>
</reference>
<evidence type="ECO:0000313" key="5">
    <source>
        <dbReference type="Proteomes" id="UP000198217"/>
    </source>
</evidence>
<dbReference type="PANTHER" id="PTHR33495:SF2">
    <property type="entry name" value="ANTI-SIGMA FACTOR ANTAGONIST TM_1081-RELATED"/>
    <property type="match status" value="1"/>
</dbReference>
<dbReference type="AlphaFoldDB" id="A0A1C5JM84"/>
<dbReference type="Gene3D" id="3.30.750.24">
    <property type="entry name" value="STAS domain"/>
    <property type="match status" value="1"/>
</dbReference>
<dbReference type="NCBIfam" id="TIGR00377">
    <property type="entry name" value="ant_ant_sig"/>
    <property type="match status" value="1"/>
</dbReference>
<dbReference type="SUPFAM" id="SSF52091">
    <property type="entry name" value="SpoIIaa-like"/>
    <property type="match status" value="1"/>
</dbReference>
<gene>
    <name evidence="4" type="ORF">GA0070609_4613</name>
</gene>
<dbReference type="PANTHER" id="PTHR33495">
    <property type="entry name" value="ANTI-SIGMA FACTOR ANTAGONIST TM_1081-RELATED-RELATED"/>
    <property type="match status" value="1"/>
</dbReference>
<evidence type="ECO:0000259" key="3">
    <source>
        <dbReference type="PROSITE" id="PS50801"/>
    </source>
</evidence>
<accession>A0A1C5JM84</accession>
<dbReference type="CDD" id="cd07043">
    <property type="entry name" value="STAS_anti-anti-sigma_factors"/>
    <property type="match status" value="1"/>
</dbReference>
<dbReference type="Proteomes" id="UP000198217">
    <property type="component" value="Chromosome I"/>
</dbReference>
<dbReference type="EMBL" id="LT607750">
    <property type="protein sequence ID" value="SCG71657.1"/>
    <property type="molecule type" value="Genomic_DNA"/>
</dbReference>
<dbReference type="Pfam" id="PF01740">
    <property type="entry name" value="STAS"/>
    <property type="match status" value="1"/>
</dbReference>
<organism evidence="4 5">
    <name type="scientific">Micromonospora echinaurantiaca</name>
    <dbReference type="NCBI Taxonomy" id="47857"/>
    <lineage>
        <taxon>Bacteria</taxon>
        <taxon>Bacillati</taxon>
        <taxon>Actinomycetota</taxon>
        <taxon>Actinomycetes</taxon>
        <taxon>Micromonosporales</taxon>
        <taxon>Micromonosporaceae</taxon>
        <taxon>Micromonospora</taxon>
    </lineage>
</organism>
<dbReference type="InterPro" id="IPR003658">
    <property type="entry name" value="Anti-sigma_ant"/>
</dbReference>
<evidence type="ECO:0000313" key="4">
    <source>
        <dbReference type="EMBL" id="SCG71657.1"/>
    </source>
</evidence>